<gene>
    <name evidence="1" type="ORF">GIW81_10120</name>
</gene>
<sequence>MIGEGMGRFHSCAQRGGCRLALLAVLLLFANGASLARDLKILPDSVEAHYRIDFTVLGNIGKFHFKSDLSDGRYTLNADAKVSATVFSYKAQMTSAGMLRADSVLPSAHSYGYKQKALLGKKKQRTTNIAFNATGASEVTFVPPDAPSSRAVPVLPAHLRDVLDPLSAVMSLSLGNLAKPCDRRLAIYDGKQRFDVVFTPLRRAGSDHVCRVRLVPISGHKPGEGPASVVTGTIELVMRPVPKANVVIPLRVTVPTTVGTAVLGAEQIAITMPNQPRYTLSGI</sequence>
<dbReference type="AlphaFoldDB" id="A0A6I3KLC4"/>
<accession>A0A6I3KLC4</accession>
<evidence type="ECO:0000313" key="2">
    <source>
        <dbReference type="Proteomes" id="UP000440694"/>
    </source>
</evidence>
<dbReference type="InterPro" id="IPR021457">
    <property type="entry name" value="DUF3108"/>
</dbReference>
<dbReference type="Proteomes" id="UP000440694">
    <property type="component" value="Unassembled WGS sequence"/>
</dbReference>
<name>A0A6I3KLC4_9HYPH</name>
<dbReference type="EMBL" id="WMBQ01000001">
    <property type="protein sequence ID" value="MTD94686.1"/>
    <property type="molecule type" value="Genomic_DNA"/>
</dbReference>
<organism evidence="1 2">
    <name type="scientific">Hyphomicrobium album</name>
    <dbReference type="NCBI Taxonomy" id="2665159"/>
    <lineage>
        <taxon>Bacteria</taxon>
        <taxon>Pseudomonadati</taxon>
        <taxon>Pseudomonadota</taxon>
        <taxon>Alphaproteobacteria</taxon>
        <taxon>Hyphomicrobiales</taxon>
        <taxon>Hyphomicrobiaceae</taxon>
        <taxon>Hyphomicrobium</taxon>
    </lineage>
</organism>
<reference evidence="1 2" key="1">
    <citation type="submission" date="2019-11" db="EMBL/GenBank/DDBJ databases">
        <title>Identification of a novel strain.</title>
        <authorList>
            <person name="Xu Q."/>
            <person name="Wang G."/>
        </authorList>
    </citation>
    <scope>NUCLEOTIDE SEQUENCE [LARGE SCALE GENOMIC DNA]</scope>
    <source>
        <strain evidence="2">xq</strain>
    </source>
</reference>
<dbReference type="Pfam" id="PF11306">
    <property type="entry name" value="DUF3108"/>
    <property type="match status" value="1"/>
</dbReference>
<comment type="caution">
    <text evidence="1">The sequence shown here is derived from an EMBL/GenBank/DDBJ whole genome shotgun (WGS) entry which is preliminary data.</text>
</comment>
<protein>
    <submittedName>
        <fullName evidence="1">DUF3108 domain-containing protein</fullName>
    </submittedName>
</protein>
<evidence type="ECO:0000313" key="1">
    <source>
        <dbReference type="EMBL" id="MTD94686.1"/>
    </source>
</evidence>
<keyword evidence="2" id="KW-1185">Reference proteome</keyword>
<proteinExistence type="predicted"/>